<dbReference type="Proteomes" id="UP000323454">
    <property type="component" value="Unassembled WGS sequence"/>
</dbReference>
<evidence type="ECO:0000256" key="2">
    <source>
        <dbReference type="ARBA" id="ARBA00023002"/>
    </source>
</evidence>
<evidence type="ECO:0000256" key="1">
    <source>
        <dbReference type="ARBA" id="ARBA00022857"/>
    </source>
</evidence>
<dbReference type="Pfam" id="PF00107">
    <property type="entry name" value="ADH_zinc_N"/>
    <property type="match status" value="1"/>
</dbReference>
<organism evidence="5 6">
    <name type="scientific">Solihabitans fulvus</name>
    <dbReference type="NCBI Taxonomy" id="1892852"/>
    <lineage>
        <taxon>Bacteria</taxon>
        <taxon>Bacillati</taxon>
        <taxon>Actinomycetota</taxon>
        <taxon>Actinomycetes</taxon>
        <taxon>Pseudonocardiales</taxon>
        <taxon>Pseudonocardiaceae</taxon>
        <taxon>Solihabitans</taxon>
    </lineage>
</organism>
<evidence type="ECO:0000259" key="4">
    <source>
        <dbReference type="SMART" id="SM00829"/>
    </source>
</evidence>
<dbReference type="GO" id="GO:0070402">
    <property type="term" value="F:NADPH binding"/>
    <property type="evidence" value="ECO:0007669"/>
    <property type="project" value="TreeGrafter"/>
</dbReference>
<reference evidence="5 6" key="2">
    <citation type="submission" date="2019-09" db="EMBL/GenBank/DDBJ databases">
        <authorList>
            <person name="Jin C."/>
        </authorList>
    </citation>
    <scope>NUCLEOTIDE SEQUENCE [LARGE SCALE GENOMIC DNA]</scope>
    <source>
        <strain evidence="5 6">AN110305</strain>
    </source>
</reference>
<keyword evidence="6" id="KW-1185">Reference proteome</keyword>
<dbReference type="InterPro" id="IPR036291">
    <property type="entry name" value="NAD(P)-bd_dom_sf"/>
</dbReference>
<keyword evidence="1" id="KW-0521">NADP</keyword>
<evidence type="ECO:0000313" key="5">
    <source>
        <dbReference type="EMBL" id="KAA2263016.1"/>
    </source>
</evidence>
<protein>
    <submittedName>
        <fullName evidence="5">Zinc-binding dehydrogenase</fullName>
    </submittedName>
</protein>
<name>A0A5B2XIF6_9PSEU</name>
<keyword evidence="2" id="KW-0560">Oxidoreductase</keyword>
<dbReference type="GO" id="GO:0016651">
    <property type="term" value="F:oxidoreductase activity, acting on NAD(P)H"/>
    <property type="evidence" value="ECO:0007669"/>
    <property type="project" value="TreeGrafter"/>
</dbReference>
<comment type="caution">
    <text evidence="5">The sequence shown here is derived from an EMBL/GenBank/DDBJ whole genome shotgun (WGS) entry which is preliminary data.</text>
</comment>
<dbReference type="InterPro" id="IPR020843">
    <property type="entry name" value="ER"/>
</dbReference>
<dbReference type="OrthoDB" id="3813297at2"/>
<evidence type="ECO:0000256" key="3">
    <source>
        <dbReference type="SAM" id="MobiDB-lite"/>
    </source>
</evidence>
<gene>
    <name evidence="5" type="ORF">F0L68_11220</name>
</gene>
<dbReference type="AlphaFoldDB" id="A0A5B2XIF6"/>
<sequence>MRGFITDPSAPSGLRLTEDLPEPEPAEDEFLLGLRAYAINPGEALLISQRPTDWRPGQDVAGVVLRAARDGSGPPEGARVAAILDWAGWAERVPVPTRWATVLDDGVSFEQAATLPIAGLTALRALRAGGAVLGRRVLITGATGGVGQFAVQLAAASGAHVTALVSGPDRVAEARELGAHDVVTTLDGPDLAPFHLVLDGIGGETLTKAVRRLVPGGTVALYGGSGGPANLHIGDFYASGLGARIVSVFGPLPEDTKGEDIGLLAGLVADGRLTPKIGWRGDWTSTQDAFAALAARDYRGKAVLTVQGTDCPVLDKWV</sequence>
<dbReference type="CDD" id="cd08270">
    <property type="entry name" value="MDR4"/>
    <property type="match status" value="1"/>
</dbReference>
<dbReference type="Gene3D" id="3.40.50.720">
    <property type="entry name" value="NAD(P)-binding Rossmann-like Domain"/>
    <property type="match status" value="1"/>
</dbReference>
<dbReference type="PANTHER" id="PTHR48106:SF18">
    <property type="entry name" value="QUINONE OXIDOREDUCTASE PIG3"/>
    <property type="match status" value="1"/>
</dbReference>
<dbReference type="Gene3D" id="3.90.180.10">
    <property type="entry name" value="Medium-chain alcohol dehydrogenases, catalytic domain"/>
    <property type="match status" value="1"/>
</dbReference>
<reference evidence="5 6" key="1">
    <citation type="submission" date="2019-09" db="EMBL/GenBank/DDBJ databases">
        <title>Goodfellowia gen. nov., a new genus of the Pseudonocardineae related to Actinoalloteichus, containing Goodfellowia coeruleoviolacea gen. nov., comb. nov. gen. nov., comb. nov.</title>
        <authorList>
            <person name="Labeda D."/>
        </authorList>
    </citation>
    <scope>NUCLEOTIDE SEQUENCE [LARGE SCALE GENOMIC DNA]</scope>
    <source>
        <strain evidence="5 6">AN110305</strain>
    </source>
</reference>
<dbReference type="RefSeq" id="WP_149849438.1">
    <property type="nucleotide sequence ID" value="NZ_VUOB01000019.1"/>
</dbReference>
<dbReference type="EMBL" id="VUOB01000019">
    <property type="protein sequence ID" value="KAA2263016.1"/>
    <property type="molecule type" value="Genomic_DNA"/>
</dbReference>
<dbReference type="InterPro" id="IPR013149">
    <property type="entry name" value="ADH-like_C"/>
</dbReference>
<dbReference type="SUPFAM" id="SSF50129">
    <property type="entry name" value="GroES-like"/>
    <property type="match status" value="1"/>
</dbReference>
<dbReference type="SUPFAM" id="SSF51735">
    <property type="entry name" value="NAD(P)-binding Rossmann-fold domains"/>
    <property type="match status" value="1"/>
</dbReference>
<proteinExistence type="predicted"/>
<dbReference type="SMART" id="SM00829">
    <property type="entry name" value="PKS_ER"/>
    <property type="match status" value="1"/>
</dbReference>
<dbReference type="InterPro" id="IPR011032">
    <property type="entry name" value="GroES-like_sf"/>
</dbReference>
<feature type="domain" description="Enoyl reductase (ER)" evidence="4">
    <location>
        <begin position="9"/>
        <end position="304"/>
    </location>
</feature>
<accession>A0A5B2XIF6</accession>
<feature type="region of interest" description="Disordered" evidence="3">
    <location>
        <begin position="1"/>
        <end position="22"/>
    </location>
</feature>
<evidence type="ECO:0000313" key="6">
    <source>
        <dbReference type="Proteomes" id="UP000323454"/>
    </source>
</evidence>
<dbReference type="PANTHER" id="PTHR48106">
    <property type="entry name" value="QUINONE OXIDOREDUCTASE PIG3-RELATED"/>
    <property type="match status" value="1"/>
</dbReference>